<dbReference type="Proteomes" id="UP000186684">
    <property type="component" value="Unassembled WGS sequence"/>
</dbReference>
<protein>
    <submittedName>
        <fullName evidence="2">Uncharacterized protein</fullName>
    </submittedName>
</protein>
<evidence type="ECO:0000256" key="1">
    <source>
        <dbReference type="SAM" id="Phobius"/>
    </source>
</evidence>
<evidence type="ECO:0000313" key="3">
    <source>
        <dbReference type="Proteomes" id="UP000186684"/>
    </source>
</evidence>
<keyword evidence="3" id="KW-1185">Reference proteome</keyword>
<proteinExistence type="predicted"/>
<reference evidence="3" key="1">
    <citation type="submission" date="2017-01" db="EMBL/GenBank/DDBJ databases">
        <authorList>
            <person name="Varghese N."/>
            <person name="Submissions S."/>
        </authorList>
    </citation>
    <scope>NUCLEOTIDE SEQUENCE [LARGE SCALE GENOMIC DNA]</scope>
    <source>
        <strain evidence="3">DSM 29430</strain>
    </source>
</reference>
<feature type="transmembrane region" description="Helical" evidence="1">
    <location>
        <begin position="35"/>
        <end position="58"/>
    </location>
</feature>
<keyword evidence="1" id="KW-0812">Transmembrane</keyword>
<dbReference type="EMBL" id="FTOQ01000013">
    <property type="protein sequence ID" value="SIT06849.1"/>
    <property type="molecule type" value="Genomic_DNA"/>
</dbReference>
<sequence length="63" mass="7154">MALWSSITSVYLASVVVALILTYGEQKRRGQNKPFDVVMGYLLCMVWPLVAFIVLIFYKPNQA</sequence>
<accession>A0A1N7P8S0</accession>
<organism evidence="2 3">
    <name type="scientific">Roseivivax lentus</name>
    <dbReference type="NCBI Taxonomy" id="633194"/>
    <lineage>
        <taxon>Bacteria</taxon>
        <taxon>Pseudomonadati</taxon>
        <taxon>Pseudomonadota</taxon>
        <taxon>Alphaproteobacteria</taxon>
        <taxon>Rhodobacterales</taxon>
        <taxon>Roseobacteraceae</taxon>
        <taxon>Roseivivax</taxon>
    </lineage>
</organism>
<keyword evidence="1" id="KW-1133">Transmembrane helix</keyword>
<name>A0A1N7P8S0_9RHOB</name>
<gene>
    <name evidence="2" type="ORF">SAMN05421759_11380</name>
</gene>
<feature type="transmembrane region" description="Helical" evidence="1">
    <location>
        <begin position="6"/>
        <end position="23"/>
    </location>
</feature>
<evidence type="ECO:0000313" key="2">
    <source>
        <dbReference type="EMBL" id="SIT06849.1"/>
    </source>
</evidence>
<keyword evidence="1" id="KW-0472">Membrane</keyword>
<dbReference type="AlphaFoldDB" id="A0A1N7P8S0"/>